<accession>A0A378MVJ7</accession>
<dbReference type="Proteomes" id="UP000254802">
    <property type="component" value="Unassembled WGS sequence"/>
</dbReference>
<protein>
    <submittedName>
        <fullName evidence="1">Uncharacterized protein</fullName>
    </submittedName>
</protein>
<reference evidence="1 2" key="1">
    <citation type="submission" date="2018-06" db="EMBL/GenBank/DDBJ databases">
        <authorList>
            <consortium name="Pathogen Informatics"/>
            <person name="Doyle S."/>
        </authorList>
    </citation>
    <scope>NUCLEOTIDE SEQUENCE [LARGE SCALE GENOMIC DNA]</scope>
    <source>
        <strain evidence="1 2">NCTC10638</strain>
    </source>
</reference>
<dbReference type="EMBL" id="UGPN01000002">
    <property type="protein sequence ID" value="STY59486.1"/>
    <property type="molecule type" value="Genomic_DNA"/>
</dbReference>
<evidence type="ECO:0000313" key="2">
    <source>
        <dbReference type="Proteomes" id="UP000254802"/>
    </source>
</evidence>
<gene>
    <name evidence="1" type="ORF">NCTC10638_00656</name>
</gene>
<proteinExistence type="predicted"/>
<sequence length="29" mass="3419">MEKCHQIMLAKFEQLNQEVEQLENTAKNA</sequence>
<dbReference type="AlphaFoldDB" id="A0A378MVJ7"/>
<organism evidence="1 2">
    <name type="scientific">Mannheimia haemolytica</name>
    <name type="common">Pasteurella haemolytica</name>
    <dbReference type="NCBI Taxonomy" id="75985"/>
    <lineage>
        <taxon>Bacteria</taxon>
        <taxon>Pseudomonadati</taxon>
        <taxon>Pseudomonadota</taxon>
        <taxon>Gammaproteobacteria</taxon>
        <taxon>Pasteurellales</taxon>
        <taxon>Pasteurellaceae</taxon>
        <taxon>Mannheimia</taxon>
    </lineage>
</organism>
<name>A0A378MVJ7_MANHA</name>
<evidence type="ECO:0000313" key="1">
    <source>
        <dbReference type="EMBL" id="STY59486.1"/>
    </source>
</evidence>